<dbReference type="RefSeq" id="WP_210222143.1">
    <property type="nucleotide sequence ID" value="NZ_CP072801.1"/>
</dbReference>
<reference evidence="3 4" key="1">
    <citation type="submission" date="2021-04" db="EMBL/GenBank/DDBJ databases">
        <title>Genomics, taxonomy and metabolism of representatives of sulfur bacteria of the genus Thiothrix: Thiothrix fructosivorans QT, Thiothrix unzii A1T and three new species, Thiothrix subterranea sp. nov., Thiothrix litoralis sp. nov. and 'Candidatus Thiothrix anitrata' sp. nov.</title>
        <authorList>
            <person name="Ravin N.V."/>
            <person name="Smolyakov D."/>
            <person name="Rudenko T.S."/>
            <person name="Mardanov A.V."/>
            <person name="Beletsky A.V."/>
            <person name="Markov N.D."/>
            <person name="Fomenkov A.I."/>
            <person name="Roberts R.J."/>
            <person name="Karnachuk O.V."/>
            <person name="Novikov A."/>
            <person name="Grabovich M.Y."/>
        </authorList>
    </citation>
    <scope>NUCLEOTIDE SEQUENCE [LARGE SCALE GENOMIC DNA]</scope>
    <source>
        <strain evidence="3 4">AS</strain>
    </source>
</reference>
<feature type="domain" description="GmrSD restriction endonucleases N-terminal" evidence="1">
    <location>
        <begin position="20"/>
        <end position="332"/>
    </location>
</feature>
<dbReference type="PANTHER" id="PTHR35149:SF1">
    <property type="entry name" value="DUF5655 DOMAIN-CONTAINING PROTEIN"/>
    <property type="match status" value="1"/>
</dbReference>
<evidence type="ECO:0000313" key="4">
    <source>
        <dbReference type="Proteomes" id="UP000672039"/>
    </source>
</evidence>
<name>A0ABX7WQ18_9GAMM</name>
<dbReference type="EMBL" id="CP072801">
    <property type="protein sequence ID" value="QTR45754.1"/>
    <property type="molecule type" value="Genomic_DNA"/>
</dbReference>
<evidence type="ECO:0000313" key="3">
    <source>
        <dbReference type="EMBL" id="QTR45754.1"/>
    </source>
</evidence>
<evidence type="ECO:0000259" key="1">
    <source>
        <dbReference type="Pfam" id="PF03235"/>
    </source>
</evidence>
<dbReference type="InterPro" id="IPR011089">
    <property type="entry name" value="GmrSD_C"/>
</dbReference>
<gene>
    <name evidence="3" type="ORF">J9253_17440</name>
</gene>
<protein>
    <submittedName>
        <fullName evidence="3">DUF262 domain-containing protein</fullName>
    </submittedName>
</protein>
<keyword evidence="4" id="KW-1185">Reference proteome</keyword>
<proteinExistence type="predicted"/>
<dbReference type="InterPro" id="IPR004919">
    <property type="entry name" value="GmrSD_N"/>
</dbReference>
<dbReference type="Pfam" id="PF03235">
    <property type="entry name" value="GmrSD_N"/>
    <property type="match status" value="1"/>
</dbReference>
<sequence length="778" mass="89992">MSKVSDTFTSQALSIQDTFLLHNSNVGYRVPIYQRGYRWNEENIFRLFESILHGIVLLEEDSSIRFIGTIILSSDKEKKEKEFGGISLSIVDGQQRLSTISLIICRLMNQIMLNLKKVDNLSDELSVLLNSLRSCIVGRKNSTIIRNYLSEFYPRLVRESIDARGHTPLLKKYDSFIAEYLFSFGSHYYDFISGDLDYNDFDFIISNSINGIEDQEFFKKAISHIDIYIARIASGKSLTDDFDNEVFPSTSKLLNDDNYTKVLESCGFSIDTHNLDSVSDPLLRIIFFSGYLLNNVSLTCVQVEDDKYVFDIFDALNTTGEPLTAIETFKPEVIKFIEDRKDVTGDFSSSNSRFFFDEIDKYLSMKTDNSKRQKETKEIITSFALYINGDTQNYDLSGQRLYLRNKYALIPLNHKSYEKKERFVKALRDIAIYREKFWEESFLTNSLMEIKNHQERQKILLCLDFIRSMDTTLAIPILARYYFDAEKTKSWDIFIQVVKSVTAFLAIRRAATGTTAGIDSDFRNLMKKGHKKLESKYLKLGLLDDNELASPEDLNIYLLSYLDSPKLGTNKNKVIDEESWTNKVIKQPLYDKSKALCKFLLLLASHNSIEGTEKKYILSKEGRDNCNFLELTKWRDHLYQTVEHIAPQNARDQNTKGLWKDELYNDIDTIHTIGNLILLPKLENTIIGNKPWSQKKMFFKAFAQEDQKEIPKIIEEAKEKAIPFSVAAIKVINDGKYMPLISSITDINDWNIEVVTERGKNICHLAWHELSHWLGIYK</sequence>
<dbReference type="Pfam" id="PF07510">
    <property type="entry name" value="GmrSD_C"/>
    <property type="match status" value="1"/>
</dbReference>
<accession>A0ABX7WQ18</accession>
<feature type="domain" description="GmrSD restriction endonucleases C-terminal" evidence="2">
    <location>
        <begin position="605"/>
        <end position="763"/>
    </location>
</feature>
<evidence type="ECO:0000259" key="2">
    <source>
        <dbReference type="Pfam" id="PF07510"/>
    </source>
</evidence>
<dbReference type="Proteomes" id="UP000672039">
    <property type="component" value="Chromosome"/>
</dbReference>
<dbReference type="PANTHER" id="PTHR35149">
    <property type="entry name" value="SLL5132 PROTEIN"/>
    <property type="match status" value="1"/>
</dbReference>
<organism evidence="3 4">
    <name type="scientific">Thiothrix litoralis</name>
    <dbReference type="NCBI Taxonomy" id="2891210"/>
    <lineage>
        <taxon>Bacteria</taxon>
        <taxon>Pseudomonadati</taxon>
        <taxon>Pseudomonadota</taxon>
        <taxon>Gammaproteobacteria</taxon>
        <taxon>Thiotrichales</taxon>
        <taxon>Thiotrichaceae</taxon>
        <taxon>Thiothrix</taxon>
    </lineage>
</organism>